<evidence type="ECO:0008006" key="3">
    <source>
        <dbReference type="Google" id="ProtNLM"/>
    </source>
</evidence>
<gene>
    <name evidence="1" type="ORF">UW49_C0001G0020</name>
</gene>
<dbReference type="Gene3D" id="3.40.50.1000">
    <property type="entry name" value="HAD superfamily/HAD-like"/>
    <property type="match status" value="1"/>
</dbReference>
<dbReference type="InterPro" id="IPR010033">
    <property type="entry name" value="HAD_SF_ppase_IIIC"/>
</dbReference>
<reference evidence="1 2" key="1">
    <citation type="journal article" date="2015" name="Nature">
        <title>rRNA introns, odd ribosomes, and small enigmatic genomes across a large radiation of phyla.</title>
        <authorList>
            <person name="Brown C.T."/>
            <person name="Hug L.A."/>
            <person name="Thomas B.C."/>
            <person name="Sharon I."/>
            <person name="Castelle C.J."/>
            <person name="Singh A."/>
            <person name="Wilkins M.J."/>
            <person name="Williams K.H."/>
            <person name="Banfield J.F."/>
        </authorList>
    </citation>
    <scope>NUCLEOTIDE SEQUENCE [LARGE SCALE GENOMIC DNA]</scope>
</reference>
<comment type="caution">
    <text evidence="1">The sequence shown here is derived from an EMBL/GenBank/DDBJ whole genome shotgun (WGS) entry which is preliminary data.</text>
</comment>
<organism evidence="1 2">
    <name type="scientific">Candidatus Giovannonibacteria bacterium GW2011_GWB1_44_23</name>
    <dbReference type="NCBI Taxonomy" id="1618652"/>
    <lineage>
        <taxon>Bacteria</taxon>
        <taxon>Candidatus Giovannoniibacteriota</taxon>
    </lineage>
</organism>
<dbReference type="Proteomes" id="UP000033977">
    <property type="component" value="Unassembled WGS sequence"/>
</dbReference>
<dbReference type="NCBIfam" id="TIGR01681">
    <property type="entry name" value="HAD-SF-IIIC"/>
    <property type="match status" value="1"/>
</dbReference>
<dbReference type="InterPro" id="IPR036412">
    <property type="entry name" value="HAD-like_sf"/>
</dbReference>
<sequence length="347" mass="39130">MKKCIVLDLDNTLWGGIIGEDGLDGIKLSLSNPGASFIAFQQALLDLQSNGVILAVNSRNNYDEAMRAIRTHPNMILKELHFAAFRINWADKADNLKEIASEINIGLDSIVFLDDDPANRAMVREFLPEVEVPEMPANPSDYTKFLISLPYFKTTAVTDEDKMRGNYYVTERLRKEAEKSHKTKESFLKDLGMEIYVSENDRSAASRLSQMTKKTNQFNIDKQPFTEEEIIGYILSPNHKIFHAKAADKFGDYGIVIFALANTAGENWHIKSLLMSCRIIGRGVETAFLHAISQKAQRTGAKKITIGFKKSGQNHPAEEFVKKYFNDKMASIDGFTNPPSWINIRLL</sequence>
<dbReference type="AlphaFoldDB" id="A0A0G1IEK8"/>
<dbReference type="SUPFAM" id="SSF56784">
    <property type="entry name" value="HAD-like"/>
    <property type="match status" value="1"/>
</dbReference>
<dbReference type="EMBL" id="LCIN01000001">
    <property type="protein sequence ID" value="KKT57836.1"/>
    <property type="molecule type" value="Genomic_DNA"/>
</dbReference>
<proteinExistence type="predicted"/>
<evidence type="ECO:0000313" key="2">
    <source>
        <dbReference type="Proteomes" id="UP000033977"/>
    </source>
</evidence>
<dbReference type="PATRIC" id="fig|1618652.3.peg.20"/>
<evidence type="ECO:0000313" key="1">
    <source>
        <dbReference type="EMBL" id="KKT57836.1"/>
    </source>
</evidence>
<dbReference type="NCBIfam" id="TIGR01686">
    <property type="entry name" value="FkbH"/>
    <property type="match status" value="1"/>
</dbReference>
<dbReference type="InterPro" id="IPR023214">
    <property type="entry name" value="HAD_sf"/>
</dbReference>
<accession>A0A0G1IEK8</accession>
<name>A0A0G1IEK8_9BACT</name>
<protein>
    <recommendedName>
        <fullName evidence="3">FCP1 homology domain-containing protein</fullName>
    </recommendedName>
</protein>
<dbReference type="InterPro" id="IPR010037">
    <property type="entry name" value="FkbH_domain"/>
</dbReference>